<name>A0A1X4NN35_9RHOB</name>
<comment type="caution">
    <text evidence="1">The sequence shown here is derived from an EMBL/GenBank/DDBJ whole genome shotgun (WGS) entry which is preliminary data.</text>
</comment>
<dbReference type="Proteomes" id="UP000193926">
    <property type="component" value="Unassembled WGS sequence"/>
</dbReference>
<keyword evidence="2" id="KW-1185">Reference proteome</keyword>
<dbReference type="PANTHER" id="PTHR43975">
    <property type="entry name" value="ZGC:101858"/>
    <property type="match status" value="1"/>
</dbReference>
<dbReference type="Gene3D" id="3.40.50.720">
    <property type="entry name" value="NAD(P)-binding Rossmann-like Domain"/>
    <property type="match status" value="1"/>
</dbReference>
<dbReference type="AlphaFoldDB" id="A0A1X4NN35"/>
<dbReference type="InterPro" id="IPR036291">
    <property type="entry name" value="NAD(P)-bd_dom_sf"/>
</dbReference>
<sequence length="261" mass="27651">MAGRKHVVVTGGASGIGAATVALFREEGSHITVIDRTDPGATADAWVRVDLSDLKAIDRIDPGPRIDVLVNAAGLPPRPGLESMVLRVNAQALVALTEHLLPRVQPGGAIVNMASKAGGKWREHLAQVRRFLALSGPDDLDAFVKAEGIDPVRAYDLSKEAVIVWGLSNIARFRDLGLRVNSVSPAAVATPILDDFMSAFGDRATRGVAITGRAGQPEEIARVIRFLASDEASWMTGCNIDCDGGLTAQLEYDALVGQDQP</sequence>
<dbReference type="EMBL" id="JFKC01000003">
    <property type="protein sequence ID" value="OSQ51941.1"/>
    <property type="molecule type" value="Genomic_DNA"/>
</dbReference>
<dbReference type="STRING" id="1123756.MGEO_05175"/>
<dbReference type="RefSeq" id="WP_233139658.1">
    <property type="nucleotide sequence ID" value="NZ_JFKC01000003.1"/>
</dbReference>
<evidence type="ECO:0000313" key="2">
    <source>
        <dbReference type="Proteomes" id="UP000193926"/>
    </source>
</evidence>
<organism evidence="1 2">
    <name type="scientific">Marivita geojedonensis</name>
    <dbReference type="NCBI Taxonomy" id="1123756"/>
    <lineage>
        <taxon>Bacteria</taxon>
        <taxon>Pseudomonadati</taxon>
        <taxon>Pseudomonadota</taxon>
        <taxon>Alphaproteobacteria</taxon>
        <taxon>Rhodobacterales</taxon>
        <taxon>Roseobacteraceae</taxon>
        <taxon>Marivita</taxon>
    </lineage>
</organism>
<evidence type="ECO:0000313" key="1">
    <source>
        <dbReference type="EMBL" id="OSQ51941.1"/>
    </source>
</evidence>
<gene>
    <name evidence="1" type="ORF">MGEO_05175</name>
</gene>
<dbReference type="SUPFAM" id="SSF51735">
    <property type="entry name" value="NAD(P)-binding Rossmann-fold domains"/>
    <property type="match status" value="1"/>
</dbReference>
<reference evidence="1 2" key="1">
    <citation type="submission" date="2014-03" db="EMBL/GenBank/DDBJ databases">
        <title>The draft genome sequence of Marivita geojedonensis KCTC 23882.</title>
        <authorList>
            <person name="Lai Q."/>
            <person name="Shao Z."/>
        </authorList>
    </citation>
    <scope>NUCLEOTIDE SEQUENCE [LARGE SCALE GENOMIC DNA]</scope>
    <source>
        <strain evidence="1 2">DPG-138</strain>
    </source>
</reference>
<dbReference type="Pfam" id="PF13561">
    <property type="entry name" value="adh_short_C2"/>
    <property type="match status" value="1"/>
</dbReference>
<protein>
    <recommendedName>
        <fullName evidence="3">3-alpha-hydroxysteroid dehydrogenase</fullName>
    </recommendedName>
</protein>
<dbReference type="InterPro" id="IPR002347">
    <property type="entry name" value="SDR_fam"/>
</dbReference>
<proteinExistence type="predicted"/>
<dbReference type="PRINTS" id="PR00081">
    <property type="entry name" value="GDHRDH"/>
</dbReference>
<dbReference type="Pfam" id="PF00106">
    <property type="entry name" value="adh_short"/>
    <property type="match status" value="1"/>
</dbReference>
<evidence type="ECO:0008006" key="3">
    <source>
        <dbReference type="Google" id="ProtNLM"/>
    </source>
</evidence>
<dbReference type="PANTHER" id="PTHR43975:SF2">
    <property type="entry name" value="EG:BACR7A4.14 PROTEIN-RELATED"/>
    <property type="match status" value="1"/>
</dbReference>
<accession>A0A1X4NN35</accession>